<proteinExistence type="predicted"/>
<reference evidence="2" key="1">
    <citation type="journal article" date="2013" name="PLoS ONE">
        <title>Direct detection of alternative open reading frames translation products in human significantly expands the proteome.</title>
        <authorList>
            <person name="Vanderperre B."/>
            <person name="Lucier J.-F."/>
            <person name="Motard J."/>
            <person name="Tremblay G."/>
            <person name="Vanderperre S."/>
            <person name="Wisztorski M."/>
            <person name="Salzet M."/>
            <person name="Boisvert F.-M."/>
            <person name="Roucou X."/>
        </authorList>
    </citation>
    <scope>NUCLEOTIDE SEQUENCE</scope>
</reference>
<evidence type="ECO:0000313" key="2">
    <source>
        <dbReference type="EMBL" id="CCQ43038.1"/>
    </source>
</evidence>
<organism evidence="2">
    <name type="scientific">Homo sapiens</name>
    <name type="common">Human</name>
    <dbReference type="NCBI Taxonomy" id="9606"/>
    <lineage>
        <taxon>Eukaryota</taxon>
        <taxon>Metazoa</taxon>
        <taxon>Chordata</taxon>
        <taxon>Craniata</taxon>
        <taxon>Vertebrata</taxon>
        <taxon>Euteleostomi</taxon>
        <taxon>Mammalia</taxon>
        <taxon>Eutheria</taxon>
        <taxon>Euarchontoglires</taxon>
        <taxon>Primates</taxon>
        <taxon>Haplorrhini</taxon>
        <taxon>Catarrhini</taxon>
        <taxon>Hominidae</taxon>
        <taxon>Homo</taxon>
    </lineage>
</organism>
<dbReference type="OrthoDB" id="286637at2759"/>
<protein>
    <submittedName>
        <fullName evidence="2">Alternative protein DCUN1D2</fullName>
    </submittedName>
</protein>
<dbReference type="EMBL" id="HF583541">
    <property type="protein sequence ID" value="CCQ43038.1"/>
    <property type="molecule type" value="Genomic_DNA"/>
</dbReference>
<feature type="region of interest" description="Disordered" evidence="1">
    <location>
        <begin position="24"/>
        <end position="65"/>
    </location>
</feature>
<gene>
    <name evidence="2" type="primary">DCUN1D2</name>
</gene>
<name>L8E9L0_HUMAN</name>
<sequence>MAEVSVLGGCRTNCRCFLAEMVTEGSRDRTGRDLQPADPAWPPLASGWSSDGQVTDLPQALLPEL</sequence>
<evidence type="ECO:0000256" key="1">
    <source>
        <dbReference type="SAM" id="MobiDB-lite"/>
    </source>
</evidence>
<dbReference type="ChiTaRS" id="DCUN1D2">
    <property type="organism name" value="human"/>
</dbReference>
<dbReference type="AlphaFoldDB" id="L8E9L0"/>
<accession>L8E9L0</accession>